<comment type="function">
    <text evidence="5">Responsible for synthesis of pseudouridine from uracil-55 in the psi GC loop of transfer RNAs.</text>
</comment>
<dbReference type="InterPro" id="IPR002501">
    <property type="entry name" value="PsdUridine_synth_N"/>
</dbReference>
<evidence type="ECO:0000259" key="6">
    <source>
        <dbReference type="Pfam" id="PF01509"/>
    </source>
</evidence>
<proteinExistence type="inferred from homology"/>
<dbReference type="HAMAP" id="MF_01080">
    <property type="entry name" value="TruB_bact"/>
    <property type="match status" value="1"/>
</dbReference>
<sequence length="215" mass="23929">MTNDILAIYKPKGPTSHDIINQLRKITGVKKIGHAGTLDPLARGVLVVGIGREATKCLNTIVQKEKEYIATIKLGEESATDDQEGTKKKVKVVKKPALSEIKKVVNRFQGEISQKPPIYSAVKIKGKKAYQLARRGKQVDLKFRQVEIKAIEILQYRWPYLKLRTVTGPGVYIRSLARDIGSKLKTGGFLADLERTRVGSFTKEKSLSLEELSNG</sequence>
<evidence type="ECO:0000256" key="3">
    <source>
        <dbReference type="ARBA" id="ARBA00022694"/>
    </source>
</evidence>
<evidence type="ECO:0000256" key="2">
    <source>
        <dbReference type="ARBA" id="ARBA00005642"/>
    </source>
</evidence>
<organism evidence="8 9">
    <name type="scientific">Candidatus Kerfeldbacteria bacterium CG_4_10_14_0_8_um_filter_42_10</name>
    <dbReference type="NCBI Taxonomy" id="2014248"/>
    <lineage>
        <taxon>Bacteria</taxon>
        <taxon>Candidatus Kerfeldiibacteriota</taxon>
    </lineage>
</organism>
<dbReference type="GO" id="GO:0031119">
    <property type="term" value="P:tRNA pseudouridine synthesis"/>
    <property type="evidence" value="ECO:0007669"/>
    <property type="project" value="UniProtKB-UniRule"/>
</dbReference>
<keyword evidence="4 5" id="KW-0413">Isomerase</keyword>
<dbReference type="EMBL" id="PFMD01000063">
    <property type="protein sequence ID" value="PIY95945.1"/>
    <property type="molecule type" value="Genomic_DNA"/>
</dbReference>
<evidence type="ECO:0000313" key="8">
    <source>
        <dbReference type="EMBL" id="PIY95945.1"/>
    </source>
</evidence>
<evidence type="ECO:0000259" key="7">
    <source>
        <dbReference type="Pfam" id="PF16198"/>
    </source>
</evidence>
<evidence type="ECO:0000313" key="9">
    <source>
        <dbReference type="Proteomes" id="UP000230779"/>
    </source>
</evidence>
<name>A0A2M7RGR1_9BACT</name>
<keyword evidence="3 5" id="KW-0819">tRNA processing</keyword>
<feature type="active site" description="Nucleophile" evidence="5">
    <location>
        <position position="39"/>
    </location>
</feature>
<feature type="domain" description="Pseudouridine synthase II N-terminal" evidence="6">
    <location>
        <begin position="24"/>
        <end position="173"/>
    </location>
</feature>
<dbReference type="Pfam" id="PF16198">
    <property type="entry name" value="TruB_C_2"/>
    <property type="match status" value="1"/>
</dbReference>
<dbReference type="PANTHER" id="PTHR13767:SF2">
    <property type="entry name" value="PSEUDOURIDYLATE SYNTHASE TRUB1"/>
    <property type="match status" value="1"/>
</dbReference>
<dbReference type="CDD" id="cd02573">
    <property type="entry name" value="PseudoU_synth_EcTruB"/>
    <property type="match status" value="1"/>
</dbReference>
<dbReference type="Proteomes" id="UP000230779">
    <property type="component" value="Unassembled WGS sequence"/>
</dbReference>
<evidence type="ECO:0000256" key="4">
    <source>
        <dbReference type="ARBA" id="ARBA00023235"/>
    </source>
</evidence>
<dbReference type="GO" id="GO:0003723">
    <property type="term" value="F:RNA binding"/>
    <property type="evidence" value="ECO:0007669"/>
    <property type="project" value="InterPro"/>
</dbReference>
<comment type="catalytic activity">
    <reaction evidence="1 5">
        <text>uridine(55) in tRNA = pseudouridine(55) in tRNA</text>
        <dbReference type="Rhea" id="RHEA:42532"/>
        <dbReference type="Rhea" id="RHEA-COMP:10101"/>
        <dbReference type="Rhea" id="RHEA-COMP:10102"/>
        <dbReference type="ChEBI" id="CHEBI:65314"/>
        <dbReference type="ChEBI" id="CHEBI:65315"/>
        <dbReference type="EC" id="5.4.99.25"/>
    </reaction>
</comment>
<dbReference type="Gene3D" id="3.30.2350.10">
    <property type="entry name" value="Pseudouridine synthase"/>
    <property type="match status" value="1"/>
</dbReference>
<dbReference type="InterPro" id="IPR032819">
    <property type="entry name" value="TruB_C"/>
</dbReference>
<accession>A0A2M7RGR1</accession>
<gene>
    <name evidence="5 8" type="primary">truB</name>
    <name evidence="8" type="ORF">COY66_05415</name>
</gene>
<comment type="caution">
    <text evidence="8">The sequence shown here is derived from an EMBL/GenBank/DDBJ whole genome shotgun (WGS) entry which is preliminary data.</text>
</comment>
<protein>
    <recommendedName>
        <fullName evidence="5">tRNA pseudouridine synthase B</fullName>
        <ecNumber evidence="5">5.4.99.25</ecNumber>
    </recommendedName>
    <alternativeName>
        <fullName evidence="5">tRNA pseudouridine(55) synthase</fullName>
        <shortName evidence="5">Psi55 synthase</shortName>
    </alternativeName>
    <alternativeName>
        <fullName evidence="5">tRNA pseudouridylate synthase</fullName>
    </alternativeName>
    <alternativeName>
        <fullName evidence="5">tRNA-uridine isomerase</fullName>
    </alternativeName>
</protein>
<feature type="domain" description="tRNA pseudouridylate synthase B C-terminal" evidence="7">
    <location>
        <begin position="174"/>
        <end position="214"/>
    </location>
</feature>
<dbReference type="SUPFAM" id="SSF55120">
    <property type="entry name" value="Pseudouridine synthase"/>
    <property type="match status" value="1"/>
</dbReference>
<evidence type="ECO:0000256" key="1">
    <source>
        <dbReference type="ARBA" id="ARBA00000385"/>
    </source>
</evidence>
<dbReference type="GO" id="GO:0160148">
    <property type="term" value="F:tRNA pseudouridine(55) synthase activity"/>
    <property type="evidence" value="ECO:0007669"/>
    <property type="project" value="UniProtKB-EC"/>
</dbReference>
<dbReference type="GO" id="GO:1990481">
    <property type="term" value="P:mRNA pseudouridine synthesis"/>
    <property type="evidence" value="ECO:0007669"/>
    <property type="project" value="TreeGrafter"/>
</dbReference>
<dbReference type="AlphaFoldDB" id="A0A2M7RGR1"/>
<comment type="similarity">
    <text evidence="2 5">Belongs to the pseudouridine synthase TruB family. Type 1 subfamily.</text>
</comment>
<dbReference type="Pfam" id="PF01509">
    <property type="entry name" value="TruB_N"/>
    <property type="match status" value="1"/>
</dbReference>
<dbReference type="PANTHER" id="PTHR13767">
    <property type="entry name" value="TRNA-PSEUDOURIDINE SYNTHASE"/>
    <property type="match status" value="1"/>
</dbReference>
<reference evidence="8 9" key="1">
    <citation type="submission" date="2017-09" db="EMBL/GenBank/DDBJ databases">
        <title>Depth-based differentiation of microbial function through sediment-hosted aquifers and enrichment of novel symbionts in the deep terrestrial subsurface.</title>
        <authorList>
            <person name="Probst A.J."/>
            <person name="Ladd B."/>
            <person name="Jarett J.K."/>
            <person name="Geller-Mcgrath D.E."/>
            <person name="Sieber C.M."/>
            <person name="Emerson J.B."/>
            <person name="Anantharaman K."/>
            <person name="Thomas B.C."/>
            <person name="Malmstrom R."/>
            <person name="Stieglmeier M."/>
            <person name="Klingl A."/>
            <person name="Woyke T."/>
            <person name="Ryan C.M."/>
            <person name="Banfield J.F."/>
        </authorList>
    </citation>
    <scope>NUCLEOTIDE SEQUENCE [LARGE SCALE GENOMIC DNA]</scope>
    <source>
        <strain evidence="8">CG_4_10_14_0_8_um_filter_42_10</strain>
    </source>
</reference>
<dbReference type="NCBIfam" id="TIGR00431">
    <property type="entry name" value="TruB"/>
    <property type="match status" value="1"/>
</dbReference>
<dbReference type="InterPro" id="IPR020103">
    <property type="entry name" value="PsdUridine_synth_cat_dom_sf"/>
</dbReference>
<dbReference type="EC" id="5.4.99.25" evidence="5"/>
<evidence type="ECO:0000256" key="5">
    <source>
        <dbReference type="HAMAP-Rule" id="MF_01080"/>
    </source>
</evidence>
<dbReference type="InterPro" id="IPR014780">
    <property type="entry name" value="tRNA_psdUridine_synth_TruB"/>
</dbReference>